<keyword evidence="1" id="KW-1133">Transmembrane helix</keyword>
<evidence type="ECO:0000256" key="1">
    <source>
        <dbReference type="SAM" id="Phobius"/>
    </source>
</evidence>
<organism evidence="2 3">
    <name type="scientific">Shewanella mangrovi</name>
    <dbReference type="NCBI Taxonomy" id="1515746"/>
    <lineage>
        <taxon>Bacteria</taxon>
        <taxon>Pseudomonadati</taxon>
        <taxon>Pseudomonadota</taxon>
        <taxon>Gammaproteobacteria</taxon>
        <taxon>Alteromonadales</taxon>
        <taxon>Shewanellaceae</taxon>
        <taxon>Shewanella</taxon>
    </lineage>
</organism>
<gene>
    <name evidence="2" type="ORF">HR45_03740</name>
</gene>
<sequence length="61" mass="6586">MLGWTLFVGTVVLLITPVAFDVSSFTLLNSISLETIMGLLITAYALNLLLNSQLKDAAVCR</sequence>
<reference evidence="2 3" key="1">
    <citation type="submission" date="2014-06" db="EMBL/GenBank/DDBJ databases">
        <title>Shewanella sp. YQH10.</title>
        <authorList>
            <person name="Liu Y."/>
            <person name="Zeng R."/>
        </authorList>
    </citation>
    <scope>NUCLEOTIDE SEQUENCE [LARGE SCALE GENOMIC DNA]</scope>
    <source>
        <strain evidence="2 3">YQH10</strain>
    </source>
</reference>
<dbReference type="EMBL" id="JPEO01000002">
    <property type="protein sequence ID" value="KFZ38548.1"/>
    <property type="molecule type" value="Genomic_DNA"/>
</dbReference>
<dbReference type="RefSeq" id="WP_037439811.1">
    <property type="nucleotide sequence ID" value="NZ_JPEO01000002.1"/>
</dbReference>
<keyword evidence="1" id="KW-0812">Transmembrane</keyword>
<dbReference type="AlphaFoldDB" id="A0A094LTL4"/>
<keyword evidence="3" id="KW-1185">Reference proteome</keyword>
<evidence type="ECO:0000313" key="3">
    <source>
        <dbReference type="Proteomes" id="UP000029264"/>
    </source>
</evidence>
<comment type="caution">
    <text evidence="2">The sequence shown here is derived from an EMBL/GenBank/DDBJ whole genome shotgun (WGS) entry which is preliminary data.</text>
</comment>
<feature type="transmembrane region" description="Helical" evidence="1">
    <location>
        <begin position="30"/>
        <end position="50"/>
    </location>
</feature>
<keyword evidence="1" id="KW-0472">Membrane</keyword>
<name>A0A094LTL4_9GAMM</name>
<evidence type="ECO:0000313" key="2">
    <source>
        <dbReference type="EMBL" id="KFZ38548.1"/>
    </source>
</evidence>
<dbReference type="Proteomes" id="UP000029264">
    <property type="component" value="Unassembled WGS sequence"/>
</dbReference>
<protein>
    <submittedName>
        <fullName evidence="2">Uncharacterized protein</fullName>
    </submittedName>
</protein>
<accession>A0A094LTL4</accession>
<proteinExistence type="predicted"/>